<dbReference type="InterPro" id="IPR046335">
    <property type="entry name" value="LacI/GalR-like_sensor"/>
</dbReference>
<dbReference type="AlphaFoldDB" id="A0A239A9Z4"/>
<protein>
    <submittedName>
        <fullName evidence="5">Transcriptional regulator, LacI family</fullName>
    </submittedName>
</protein>
<dbReference type="Pfam" id="PF13377">
    <property type="entry name" value="Peripla_BP_3"/>
    <property type="match status" value="1"/>
</dbReference>
<dbReference type="Pfam" id="PF00356">
    <property type="entry name" value="LacI"/>
    <property type="match status" value="1"/>
</dbReference>
<keyword evidence="1" id="KW-0805">Transcription regulation</keyword>
<dbReference type="InterPro" id="IPR010982">
    <property type="entry name" value="Lambda_DNA-bd_dom_sf"/>
</dbReference>
<dbReference type="GO" id="GO:0003700">
    <property type="term" value="F:DNA-binding transcription factor activity"/>
    <property type="evidence" value="ECO:0007669"/>
    <property type="project" value="TreeGrafter"/>
</dbReference>
<evidence type="ECO:0000259" key="4">
    <source>
        <dbReference type="PROSITE" id="PS50932"/>
    </source>
</evidence>
<evidence type="ECO:0000256" key="2">
    <source>
        <dbReference type="ARBA" id="ARBA00023125"/>
    </source>
</evidence>
<feature type="domain" description="HTH lacI-type" evidence="4">
    <location>
        <begin position="6"/>
        <end position="60"/>
    </location>
</feature>
<evidence type="ECO:0000256" key="1">
    <source>
        <dbReference type="ARBA" id="ARBA00023015"/>
    </source>
</evidence>
<dbReference type="PROSITE" id="PS50932">
    <property type="entry name" value="HTH_LACI_2"/>
    <property type="match status" value="1"/>
</dbReference>
<evidence type="ECO:0000256" key="3">
    <source>
        <dbReference type="ARBA" id="ARBA00023163"/>
    </source>
</evidence>
<dbReference type="PROSITE" id="PS00356">
    <property type="entry name" value="HTH_LACI_1"/>
    <property type="match status" value="1"/>
</dbReference>
<evidence type="ECO:0000313" key="6">
    <source>
        <dbReference type="Proteomes" id="UP000198415"/>
    </source>
</evidence>
<name>A0A239A9Z4_9ACTN</name>
<dbReference type="RefSeq" id="WP_179277201.1">
    <property type="nucleotide sequence ID" value="NZ_BOMU01000046.1"/>
</dbReference>
<evidence type="ECO:0000313" key="5">
    <source>
        <dbReference type="EMBL" id="SNR92455.1"/>
    </source>
</evidence>
<dbReference type="SUPFAM" id="SSF47413">
    <property type="entry name" value="lambda repressor-like DNA-binding domains"/>
    <property type="match status" value="1"/>
</dbReference>
<sequence length="319" mass="32266">MREIRAGLADVARRAGVSPATASRVLSGSGPASAASRAAVLAAAGQLGYQPHPVARRLARGTGTRVVFAVRDDRADILLDPFVTRATAAMAAALDPYDIGVSLRRIGLECAADLEDLAADRGLAAVVLAGHDRALLSCLPSGLRGRTAAIGAGGADVDSAAGVGALLTHLYAAGRRRIALVAGPSWLASSAPPVAVYTELTRAAEMPTRVVRGDFTSDKGRTAARAILDRWPDTDAIASVSDATALGVLQTLADAGVRVPDDVAVTGFDDIPLAGAAHPALSTATHPVEQIAAAAARAALGEAAPIALFPSTPVFRATA</sequence>
<dbReference type="Proteomes" id="UP000198415">
    <property type="component" value="Unassembled WGS sequence"/>
</dbReference>
<gene>
    <name evidence="5" type="ORF">SAMN06264365_107183</name>
</gene>
<keyword evidence="2" id="KW-0238">DNA-binding</keyword>
<organism evidence="5 6">
    <name type="scientific">Actinoplanes regularis</name>
    <dbReference type="NCBI Taxonomy" id="52697"/>
    <lineage>
        <taxon>Bacteria</taxon>
        <taxon>Bacillati</taxon>
        <taxon>Actinomycetota</taxon>
        <taxon>Actinomycetes</taxon>
        <taxon>Micromonosporales</taxon>
        <taxon>Micromonosporaceae</taxon>
        <taxon>Actinoplanes</taxon>
    </lineage>
</organism>
<dbReference type="SUPFAM" id="SSF53822">
    <property type="entry name" value="Periplasmic binding protein-like I"/>
    <property type="match status" value="1"/>
</dbReference>
<dbReference type="PANTHER" id="PTHR30146">
    <property type="entry name" value="LACI-RELATED TRANSCRIPTIONAL REPRESSOR"/>
    <property type="match status" value="1"/>
</dbReference>
<keyword evidence="3" id="KW-0804">Transcription</keyword>
<dbReference type="InterPro" id="IPR028082">
    <property type="entry name" value="Peripla_BP_I"/>
</dbReference>
<reference evidence="5 6" key="1">
    <citation type="submission" date="2017-06" db="EMBL/GenBank/DDBJ databases">
        <authorList>
            <person name="Kim H.J."/>
            <person name="Triplett B.A."/>
        </authorList>
    </citation>
    <scope>NUCLEOTIDE SEQUENCE [LARGE SCALE GENOMIC DNA]</scope>
    <source>
        <strain evidence="5 6">DSM 43151</strain>
    </source>
</reference>
<dbReference type="Gene3D" id="3.40.50.2300">
    <property type="match status" value="2"/>
</dbReference>
<accession>A0A239A9Z4</accession>
<dbReference type="CDD" id="cd01392">
    <property type="entry name" value="HTH_LacI"/>
    <property type="match status" value="1"/>
</dbReference>
<dbReference type="GO" id="GO:0000976">
    <property type="term" value="F:transcription cis-regulatory region binding"/>
    <property type="evidence" value="ECO:0007669"/>
    <property type="project" value="TreeGrafter"/>
</dbReference>
<dbReference type="PANTHER" id="PTHR30146:SF138">
    <property type="entry name" value="TRANSCRIPTIONAL REGULATORY PROTEIN"/>
    <property type="match status" value="1"/>
</dbReference>
<dbReference type="InterPro" id="IPR000843">
    <property type="entry name" value="HTH_LacI"/>
</dbReference>
<dbReference type="Gene3D" id="1.10.260.40">
    <property type="entry name" value="lambda repressor-like DNA-binding domains"/>
    <property type="match status" value="1"/>
</dbReference>
<proteinExistence type="predicted"/>
<keyword evidence="6" id="KW-1185">Reference proteome</keyword>
<dbReference type="SMART" id="SM00354">
    <property type="entry name" value="HTH_LACI"/>
    <property type="match status" value="1"/>
</dbReference>
<dbReference type="EMBL" id="FZNR01000007">
    <property type="protein sequence ID" value="SNR92455.1"/>
    <property type="molecule type" value="Genomic_DNA"/>
</dbReference>